<organism evidence="2 3">
    <name type="scientific">Pseudenterobacter timonensis</name>
    <dbReference type="NCBI Taxonomy" id="1755099"/>
    <lineage>
        <taxon>Bacteria</taxon>
        <taxon>Pseudomonadati</taxon>
        <taxon>Pseudomonadota</taxon>
        <taxon>Gammaproteobacteria</taxon>
        <taxon>Enterobacterales</taxon>
        <taxon>Enterobacteriaceae</taxon>
        <taxon>Pseudenterobacter</taxon>
    </lineage>
</organism>
<dbReference type="Gene3D" id="3.30.460.10">
    <property type="entry name" value="Beta Polymerase, domain 2"/>
    <property type="match status" value="1"/>
</dbReference>
<protein>
    <submittedName>
        <fullName evidence="2">Nucleotidyltransferase domain-containing protein</fullName>
    </submittedName>
</protein>
<dbReference type="InterPro" id="IPR002934">
    <property type="entry name" value="Polymerase_NTP_transf_dom"/>
</dbReference>
<dbReference type="Proteomes" id="UP001248822">
    <property type="component" value="Unassembled WGS sequence"/>
</dbReference>
<dbReference type="RefSeq" id="WP_310827898.1">
    <property type="nucleotide sequence ID" value="NZ_JAQGEC010000105.1"/>
</dbReference>
<feature type="non-terminal residue" evidence="2">
    <location>
        <position position="1"/>
    </location>
</feature>
<evidence type="ECO:0000313" key="2">
    <source>
        <dbReference type="EMBL" id="MDR9892954.1"/>
    </source>
</evidence>
<reference evidence="2" key="1">
    <citation type="submission" date="2022-12" db="EMBL/GenBank/DDBJ databases">
        <title>NDM-1 containing novel ST 2018 Pseudenterobacter timonensis.</title>
        <authorList>
            <person name="Halder G."/>
            <person name="Mandal S."/>
            <person name="Dutta S."/>
        </authorList>
    </citation>
    <scope>NUCLEOTIDE SEQUENCE</scope>
    <source>
        <strain evidence="2">CNCI147</strain>
    </source>
</reference>
<dbReference type="AlphaFoldDB" id="A0AAE4DSN0"/>
<gene>
    <name evidence="2" type="ORF">O7047_22400</name>
</gene>
<accession>A0AAE4DSN0</accession>
<dbReference type="GO" id="GO:0016779">
    <property type="term" value="F:nucleotidyltransferase activity"/>
    <property type="evidence" value="ECO:0007669"/>
    <property type="project" value="InterPro"/>
</dbReference>
<name>A0AAE4DSN0_9ENTR</name>
<dbReference type="Pfam" id="PF01909">
    <property type="entry name" value="NTP_transf_2"/>
    <property type="match status" value="1"/>
</dbReference>
<sequence length="83" mass="9715">KEKKKELEKIFDRERKYLSEDTSFVVFGSLARREWTSGSDLDWTFLIDGEAHPEHLLIAQEIRDLLDKQEIVKPGRTGIFGNH</sequence>
<evidence type="ECO:0000259" key="1">
    <source>
        <dbReference type="Pfam" id="PF01909"/>
    </source>
</evidence>
<proteinExistence type="predicted"/>
<dbReference type="EMBL" id="JAQGEC010000105">
    <property type="protein sequence ID" value="MDR9892954.1"/>
    <property type="molecule type" value="Genomic_DNA"/>
</dbReference>
<evidence type="ECO:0000313" key="3">
    <source>
        <dbReference type="Proteomes" id="UP001248822"/>
    </source>
</evidence>
<feature type="domain" description="Polymerase nucleotidyl transferase" evidence="1">
    <location>
        <begin position="6"/>
        <end position="69"/>
    </location>
</feature>
<dbReference type="SUPFAM" id="SSF81301">
    <property type="entry name" value="Nucleotidyltransferase"/>
    <property type="match status" value="1"/>
</dbReference>
<dbReference type="InterPro" id="IPR043519">
    <property type="entry name" value="NT_sf"/>
</dbReference>
<comment type="caution">
    <text evidence="2">The sequence shown here is derived from an EMBL/GenBank/DDBJ whole genome shotgun (WGS) entry which is preliminary data.</text>
</comment>